<comment type="caution">
    <text evidence="2">The sequence shown here is derived from an EMBL/GenBank/DDBJ whole genome shotgun (WGS) entry which is preliminary data.</text>
</comment>
<dbReference type="InterPro" id="IPR027417">
    <property type="entry name" value="P-loop_NTPase"/>
</dbReference>
<protein>
    <submittedName>
        <fullName evidence="2">AAA family ATPase</fullName>
    </submittedName>
</protein>
<dbReference type="Pfam" id="PF13521">
    <property type="entry name" value="AAA_28"/>
    <property type="match status" value="1"/>
</dbReference>
<name>A0A7X2D4X9_9PROT</name>
<dbReference type="Gene3D" id="3.40.50.300">
    <property type="entry name" value="P-loop containing nucleotide triphosphate hydrolases"/>
    <property type="match status" value="1"/>
</dbReference>
<evidence type="ECO:0000313" key="2">
    <source>
        <dbReference type="EMBL" id="MQX38393.1"/>
    </source>
</evidence>
<organism evidence="2 3">
    <name type="scientific">Roseospira navarrensis</name>
    <dbReference type="NCBI Taxonomy" id="140058"/>
    <lineage>
        <taxon>Bacteria</taxon>
        <taxon>Pseudomonadati</taxon>
        <taxon>Pseudomonadota</taxon>
        <taxon>Alphaproteobacteria</taxon>
        <taxon>Rhodospirillales</taxon>
        <taxon>Rhodospirillaceae</taxon>
        <taxon>Roseospira</taxon>
    </lineage>
</organism>
<feature type="domain" description="NadR/Ttd14 AAA" evidence="1">
    <location>
        <begin position="111"/>
        <end position="255"/>
    </location>
</feature>
<dbReference type="SUPFAM" id="SSF52540">
    <property type="entry name" value="P-loop containing nucleoside triphosphate hydrolases"/>
    <property type="match status" value="1"/>
</dbReference>
<dbReference type="Proteomes" id="UP000434582">
    <property type="component" value="Unassembled WGS sequence"/>
</dbReference>
<dbReference type="AlphaFoldDB" id="A0A7X2D4X9"/>
<dbReference type="EMBL" id="WIVE01000095">
    <property type="protein sequence ID" value="MQX38393.1"/>
    <property type="molecule type" value="Genomic_DNA"/>
</dbReference>
<reference evidence="2 3" key="1">
    <citation type="submission" date="2019-10" db="EMBL/GenBank/DDBJ databases">
        <title>Draft whole-genome sequence of the purple nonsulfur photosynthetic bacterium Roseospira navarrensis DSM 15114.</title>
        <authorList>
            <person name="Kyndt J.A."/>
            <person name="Meyer T.E."/>
        </authorList>
    </citation>
    <scope>NUCLEOTIDE SEQUENCE [LARGE SCALE GENOMIC DNA]</scope>
    <source>
        <strain evidence="2 3">DSM 15114</strain>
    </source>
</reference>
<dbReference type="InterPro" id="IPR038727">
    <property type="entry name" value="NadR/Ttd14_AAA_dom"/>
</dbReference>
<evidence type="ECO:0000313" key="3">
    <source>
        <dbReference type="Proteomes" id="UP000434582"/>
    </source>
</evidence>
<keyword evidence="3" id="KW-1185">Reference proteome</keyword>
<sequence>MDAADSTSGGMVTPVALPTSVRRWVRMAHLPADPGLRHVLGQHGISWVLPSRRGQQGAAGWVRIAGAPQNARSLRCPRGAVGVCPPAFPLPTPESPAMTTHPPEARETLVVNVFGGPGVGKSTFAAALFAALKRRHICVDLVTEVPKDRIWEGRPHAIHNKVTILGDQWGRIETRLGKVDVVVCDGPVLLASVYASPDDPPCFHDLVRWCHARPRRLDLRLERPPGTYDAYGRLESWEEALAADRRVRDLLADIGDDGVWTVTDRDGDLPRIVEAVLERTAAPA</sequence>
<proteinExistence type="predicted"/>
<gene>
    <name evidence="2" type="ORF">GHC57_17900</name>
</gene>
<evidence type="ECO:0000259" key="1">
    <source>
        <dbReference type="Pfam" id="PF13521"/>
    </source>
</evidence>
<accession>A0A7X2D4X9</accession>
<dbReference type="OrthoDB" id="2083579at2"/>